<organism evidence="1 2">
    <name type="scientific">Elysia crispata</name>
    <name type="common">lettuce slug</name>
    <dbReference type="NCBI Taxonomy" id="231223"/>
    <lineage>
        <taxon>Eukaryota</taxon>
        <taxon>Metazoa</taxon>
        <taxon>Spiralia</taxon>
        <taxon>Lophotrochozoa</taxon>
        <taxon>Mollusca</taxon>
        <taxon>Gastropoda</taxon>
        <taxon>Heterobranchia</taxon>
        <taxon>Euthyneura</taxon>
        <taxon>Panpulmonata</taxon>
        <taxon>Sacoglossa</taxon>
        <taxon>Placobranchoidea</taxon>
        <taxon>Plakobranchidae</taxon>
        <taxon>Elysia</taxon>
    </lineage>
</organism>
<reference evidence="1" key="1">
    <citation type="journal article" date="2023" name="G3 (Bethesda)">
        <title>A reference genome for the long-term kleptoplast-retaining sea slug Elysia crispata morphotype clarki.</title>
        <authorList>
            <person name="Eastman K.E."/>
            <person name="Pendleton A.L."/>
            <person name="Shaikh M.A."/>
            <person name="Suttiyut T."/>
            <person name="Ogas R."/>
            <person name="Tomko P."/>
            <person name="Gavelis G."/>
            <person name="Widhalm J.R."/>
            <person name="Wisecaver J.H."/>
        </authorList>
    </citation>
    <scope>NUCLEOTIDE SEQUENCE</scope>
    <source>
        <strain evidence="1">ECLA1</strain>
    </source>
</reference>
<proteinExistence type="predicted"/>
<comment type="caution">
    <text evidence="1">The sequence shown here is derived from an EMBL/GenBank/DDBJ whole genome shotgun (WGS) entry which is preliminary data.</text>
</comment>
<name>A0AAE1B2F1_9GAST</name>
<dbReference type="EMBL" id="JAWDGP010000699">
    <property type="protein sequence ID" value="KAK3798303.1"/>
    <property type="molecule type" value="Genomic_DNA"/>
</dbReference>
<evidence type="ECO:0000313" key="1">
    <source>
        <dbReference type="EMBL" id="KAK3798303.1"/>
    </source>
</evidence>
<sequence>MSGSVAVITVVRIHAAARKNNARLEAEGADFVSLRKAFILESSLSQLAATQKTSTTYRAQPKDLDGSAGHRRLSQHCPSFLVDVPTISYGTVDILTESKLFIPMLLLWPAVSESKNFPLDNGQLVIQKRCEEDVSPGGHLPVSPAQQSSLNVL</sequence>
<gene>
    <name evidence="1" type="ORF">RRG08_007784</name>
</gene>
<dbReference type="AlphaFoldDB" id="A0AAE1B2F1"/>
<evidence type="ECO:0000313" key="2">
    <source>
        <dbReference type="Proteomes" id="UP001283361"/>
    </source>
</evidence>
<dbReference type="Proteomes" id="UP001283361">
    <property type="component" value="Unassembled WGS sequence"/>
</dbReference>
<keyword evidence="2" id="KW-1185">Reference proteome</keyword>
<accession>A0AAE1B2F1</accession>
<protein>
    <submittedName>
        <fullName evidence="1">Uncharacterized protein</fullName>
    </submittedName>
</protein>